<dbReference type="PANTHER" id="PTHR12049">
    <property type="entry name" value="PROTEIN ARGININE METHYLTRANSFERASE NDUFAF7, MITOCHONDRIAL"/>
    <property type="match status" value="1"/>
</dbReference>
<protein>
    <submittedName>
        <fullName evidence="3">Class I SAM-dependent methyltransferase</fullName>
    </submittedName>
</protein>
<dbReference type="GO" id="GO:0008168">
    <property type="term" value="F:methyltransferase activity"/>
    <property type="evidence" value="ECO:0007669"/>
    <property type="project" value="UniProtKB-KW"/>
</dbReference>
<evidence type="ECO:0000256" key="1">
    <source>
        <dbReference type="ARBA" id="ARBA00022603"/>
    </source>
</evidence>
<evidence type="ECO:0000313" key="4">
    <source>
        <dbReference type="Proteomes" id="UP001595796"/>
    </source>
</evidence>
<dbReference type="RefSeq" id="WP_114955520.1">
    <property type="nucleotide sequence ID" value="NZ_JBHSJF010000001.1"/>
</dbReference>
<evidence type="ECO:0000313" key="3">
    <source>
        <dbReference type="EMBL" id="MFC5066759.1"/>
    </source>
</evidence>
<dbReference type="InterPro" id="IPR003788">
    <property type="entry name" value="NDUFAF7"/>
</dbReference>
<dbReference type="SUPFAM" id="SSF53335">
    <property type="entry name" value="S-adenosyl-L-methionine-dependent methyltransferases"/>
    <property type="match status" value="1"/>
</dbReference>
<dbReference type="InterPro" id="IPR029063">
    <property type="entry name" value="SAM-dependent_MTases_sf"/>
</dbReference>
<proteinExistence type="predicted"/>
<dbReference type="GO" id="GO:0032259">
    <property type="term" value="P:methylation"/>
    <property type="evidence" value="ECO:0007669"/>
    <property type="project" value="UniProtKB-KW"/>
</dbReference>
<sequence length="359" mass="37710">MTPVEADIHQRIAIEGPLSVARVVGLANAHYYATRDPLGATGDFTTSPEISQMFGELLGILAAVTWSAMGSPASFRLVELGPGRGTLMSDALRAAGIVPGFINAASVHLVETSPTLRAAQARTLTGIAPSLSWHDAAEDIPDGPLIVIANEFFDALPIQQFVRIGEGWHERVVGLTGEKLAFGLSPQRADALVPSVLRGMPAGSMVETSPASLQIVRTLASRIARDKGAVIVIDYGHAQSGAGDTLQAVRDHQFTDVLTDLGAADLTAHVDFSALAAAGQETGVDVLGPTTQREFLLRMGLANRAAILKEKATPEQRVAIDAAFDRLTDAEPTGMGSLFKVLALTSGLPPLPGFEDLPE</sequence>
<dbReference type="Gene3D" id="3.40.50.12710">
    <property type="match status" value="1"/>
</dbReference>
<keyword evidence="1 3" id="KW-0489">Methyltransferase</keyword>
<gene>
    <name evidence="3" type="ORF">ACFPFW_01855</name>
</gene>
<dbReference type="PANTHER" id="PTHR12049:SF7">
    <property type="entry name" value="PROTEIN ARGININE METHYLTRANSFERASE NDUFAF7, MITOCHONDRIAL"/>
    <property type="match status" value="1"/>
</dbReference>
<dbReference type="Proteomes" id="UP001595796">
    <property type="component" value="Unassembled WGS sequence"/>
</dbReference>
<dbReference type="EMBL" id="JBHSJF010000001">
    <property type="protein sequence ID" value="MFC5066759.1"/>
    <property type="molecule type" value="Genomic_DNA"/>
</dbReference>
<comment type="caution">
    <text evidence="3">The sequence shown here is derived from an EMBL/GenBank/DDBJ whole genome shotgun (WGS) entry which is preliminary data.</text>
</comment>
<accession>A0ABV9YX14</accession>
<name>A0ABV9YX14_9HYPH</name>
<dbReference type="Pfam" id="PF02636">
    <property type="entry name" value="Methyltransf_28"/>
    <property type="match status" value="1"/>
</dbReference>
<keyword evidence="2" id="KW-0808">Transferase</keyword>
<reference evidence="4" key="1">
    <citation type="journal article" date="2019" name="Int. J. Syst. Evol. Microbiol.">
        <title>The Global Catalogue of Microorganisms (GCM) 10K type strain sequencing project: providing services to taxonomists for standard genome sequencing and annotation.</title>
        <authorList>
            <consortium name="The Broad Institute Genomics Platform"/>
            <consortium name="The Broad Institute Genome Sequencing Center for Infectious Disease"/>
            <person name="Wu L."/>
            <person name="Ma J."/>
        </authorList>
    </citation>
    <scope>NUCLEOTIDE SEQUENCE [LARGE SCALE GENOMIC DNA]</scope>
    <source>
        <strain evidence="4">CGMCC 1.16444</strain>
    </source>
</reference>
<organism evidence="3 4">
    <name type="scientific">Flaviflagellibacter deserti</name>
    <dbReference type="NCBI Taxonomy" id="2267266"/>
    <lineage>
        <taxon>Bacteria</taxon>
        <taxon>Pseudomonadati</taxon>
        <taxon>Pseudomonadota</taxon>
        <taxon>Alphaproteobacteria</taxon>
        <taxon>Hyphomicrobiales</taxon>
        <taxon>Flaviflagellibacter</taxon>
    </lineage>
</organism>
<evidence type="ECO:0000256" key="2">
    <source>
        <dbReference type="ARBA" id="ARBA00022679"/>
    </source>
</evidence>
<dbReference type="InterPro" id="IPR038375">
    <property type="entry name" value="NDUFAF7_sf"/>
</dbReference>
<keyword evidence="4" id="KW-1185">Reference proteome</keyword>